<gene>
    <name evidence="4" type="ORF">H9754_13965</name>
</gene>
<reference evidence="4" key="2">
    <citation type="submission" date="2021-04" db="EMBL/GenBank/DDBJ databases">
        <authorList>
            <person name="Gilroy R."/>
        </authorList>
    </citation>
    <scope>NUCLEOTIDE SEQUENCE</scope>
    <source>
        <strain evidence="4">ChiSjej3B21-8574</strain>
    </source>
</reference>
<name>A0A9D2PIY4_9FIRM</name>
<feature type="transmembrane region" description="Helical" evidence="2">
    <location>
        <begin position="238"/>
        <end position="260"/>
    </location>
</feature>
<evidence type="ECO:0000256" key="2">
    <source>
        <dbReference type="SAM" id="Phobius"/>
    </source>
</evidence>
<sequence length="391" mass="46415">MKEHWIREGFSNYYTAKKQADITYEKRILLQHSLECLLPCEFRMEDDEEYYYFETGLYFPLMEKIDQIDPAAFFYEFFCALEEMESYLLNLDYLKIEEDLVFLRDEKYPVFCYLPEEEINIYEQIRNFLEICMEKISYDDRKKAGFYYELHSYLTRERPNIRQIKNYLKPEPEPEKEESLPEPDFRQEETEEAPAALDKGKTRNLIRGILLILGSFFCIGLTSFFIVKLFVYGLYYKFVLGFLISAMCFGADVVCLVRYFREKHLPEDEKENLPEYTQLLAEDDQKTVLLMEAPMGYLIRYPPGQEEEIRLSGEEFIIGSLETGMDYRLPAVGVSRKHVRFTLENGEVWAEDLNSTNGTKVNGKKIKKQKLKDGDKIQIAREEFEFTEKMV</sequence>
<dbReference type="InterPro" id="IPR008984">
    <property type="entry name" value="SMAD_FHA_dom_sf"/>
</dbReference>
<protein>
    <submittedName>
        <fullName evidence="4">FHA domain-containing protein</fullName>
    </submittedName>
</protein>
<dbReference type="AlphaFoldDB" id="A0A9D2PIY4"/>
<dbReference type="CDD" id="cd00060">
    <property type="entry name" value="FHA"/>
    <property type="match status" value="1"/>
</dbReference>
<dbReference type="InterPro" id="IPR000253">
    <property type="entry name" value="FHA_dom"/>
</dbReference>
<feature type="compositionally biased region" description="Basic and acidic residues" evidence="1">
    <location>
        <begin position="168"/>
        <end position="188"/>
    </location>
</feature>
<dbReference type="SMART" id="SM00240">
    <property type="entry name" value="FHA"/>
    <property type="match status" value="1"/>
</dbReference>
<keyword evidence="2" id="KW-1133">Transmembrane helix</keyword>
<dbReference type="Pfam" id="PF00498">
    <property type="entry name" value="FHA"/>
    <property type="match status" value="1"/>
</dbReference>
<feature type="transmembrane region" description="Helical" evidence="2">
    <location>
        <begin position="209"/>
        <end position="232"/>
    </location>
</feature>
<reference evidence="4" key="1">
    <citation type="journal article" date="2021" name="PeerJ">
        <title>Extensive microbial diversity within the chicken gut microbiome revealed by metagenomics and culture.</title>
        <authorList>
            <person name="Gilroy R."/>
            <person name="Ravi A."/>
            <person name="Getino M."/>
            <person name="Pursley I."/>
            <person name="Horton D.L."/>
            <person name="Alikhan N.F."/>
            <person name="Baker D."/>
            <person name="Gharbi K."/>
            <person name="Hall N."/>
            <person name="Watson M."/>
            <person name="Adriaenssens E.M."/>
            <person name="Foster-Nyarko E."/>
            <person name="Jarju S."/>
            <person name="Secka A."/>
            <person name="Antonio M."/>
            <person name="Oren A."/>
            <person name="Chaudhuri R.R."/>
            <person name="La Ragione R."/>
            <person name="Hildebrand F."/>
            <person name="Pallen M.J."/>
        </authorList>
    </citation>
    <scope>NUCLEOTIDE SEQUENCE</scope>
    <source>
        <strain evidence="4">ChiSjej3B21-8574</strain>
    </source>
</reference>
<evidence type="ECO:0000256" key="1">
    <source>
        <dbReference type="SAM" id="MobiDB-lite"/>
    </source>
</evidence>
<accession>A0A9D2PIY4</accession>
<proteinExistence type="predicted"/>
<feature type="domain" description="FHA" evidence="3">
    <location>
        <begin position="316"/>
        <end position="366"/>
    </location>
</feature>
<organism evidence="4 5">
    <name type="scientific">Candidatus Anaerostipes avistercoris</name>
    <dbReference type="NCBI Taxonomy" id="2838462"/>
    <lineage>
        <taxon>Bacteria</taxon>
        <taxon>Bacillati</taxon>
        <taxon>Bacillota</taxon>
        <taxon>Clostridia</taxon>
        <taxon>Lachnospirales</taxon>
        <taxon>Lachnospiraceae</taxon>
        <taxon>Anaerostipes</taxon>
    </lineage>
</organism>
<dbReference type="Gene3D" id="2.60.200.20">
    <property type="match status" value="1"/>
</dbReference>
<dbReference type="InterPro" id="IPR045962">
    <property type="entry name" value="DUF6382"/>
</dbReference>
<dbReference type="EMBL" id="DWWD01000049">
    <property type="protein sequence ID" value="HJC51655.1"/>
    <property type="molecule type" value="Genomic_DNA"/>
</dbReference>
<evidence type="ECO:0000259" key="3">
    <source>
        <dbReference type="PROSITE" id="PS50006"/>
    </source>
</evidence>
<dbReference type="PROSITE" id="PS50006">
    <property type="entry name" value="FHA_DOMAIN"/>
    <property type="match status" value="1"/>
</dbReference>
<keyword evidence="2" id="KW-0812">Transmembrane</keyword>
<keyword evidence="2" id="KW-0472">Membrane</keyword>
<evidence type="ECO:0000313" key="4">
    <source>
        <dbReference type="EMBL" id="HJC51655.1"/>
    </source>
</evidence>
<dbReference type="Proteomes" id="UP000823904">
    <property type="component" value="Unassembled WGS sequence"/>
</dbReference>
<evidence type="ECO:0000313" key="5">
    <source>
        <dbReference type="Proteomes" id="UP000823904"/>
    </source>
</evidence>
<comment type="caution">
    <text evidence="4">The sequence shown here is derived from an EMBL/GenBank/DDBJ whole genome shotgun (WGS) entry which is preliminary data.</text>
</comment>
<dbReference type="SUPFAM" id="SSF49879">
    <property type="entry name" value="SMAD/FHA domain"/>
    <property type="match status" value="1"/>
</dbReference>
<dbReference type="Pfam" id="PF19909">
    <property type="entry name" value="DUF6382"/>
    <property type="match status" value="1"/>
</dbReference>
<feature type="region of interest" description="Disordered" evidence="1">
    <location>
        <begin position="167"/>
        <end position="195"/>
    </location>
</feature>